<feature type="transmembrane region" description="Helical" evidence="9">
    <location>
        <begin position="632"/>
        <end position="654"/>
    </location>
</feature>
<feature type="compositionally biased region" description="Low complexity" evidence="8">
    <location>
        <begin position="696"/>
        <end position="705"/>
    </location>
</feature>
<keyword evidence="10" id="KW-0732">Signal</keyword>
<name>A0A9J6DD67_RHIMP</name>
<evidence type="ECO:0000256" key="9">
    <source>
        <dbReference type="SAM" id="Phobius"/>
    </source>
</evidence>
<evidence type="ECO:0000256" key="8">
    <source>
        <dbReference type="SAM" id="MobiDB-lite"/>
    </source>
</evidence>
<dbReference type="Proteomes" id="UP000821866">
    <property type="component" value="Chromosome 8"/>
</dbReference>
<evidence type="ECO:0000256" key="7">
    <source>
        <dbReference type="SAM" id="Coils"/>
    </source>
</evidence>
<comment type="caution">
    <text evidence="11">The sequence shown here is derived from an EMBL/GenBank/DDBJ whole genome shotgun (WGS) entry which is preliminary data.</text>
</comment>
<dbReference type="InterPro" id="IPR008795">
    <property type="entry name" value="Prominin"/>
</dbReference>
<reference evidence="11" key="2">
    <citation type="submission" date="2021-09" db="EMBL/GenBank/DDBJ databases">
        <authorList>
            <person name="Jia N."/>
            <person name="Wang J."/>
            <person name="Shi W."/>
            <person name="Du L."/>
            <person name="Sun Y."/>
            <person name="Zhan W."/>
            <person name="Jiang J."/>
            <person name="Wang Q."/>
            <person name="Zhang B."/>
            <person name="Ji P."/>
            <person name="Sakyi L.B."/>
            <person name="Cui X."/>
            <person name="Yuan T."/>
            <person name="Jiang B."/>
            <person name="Yang W."/>
            <person name="Lam T.T.-Y."/>
            <person name="Chang Q."/>
            <person name="Ding S."/>
            <person name="Wang X."/>
            <person name="Zhu J."/>
            <person name="Ruan X."/>
            <person name="Zhao L."/>
            <person name="Wei J."/>
            <person name="Que T."/>
            <person name="Du C."/>
            <person name="Cheng J."/>
            <person name="Dai P."/>
            <person name="Han X."/>
            <person name="Huang E."/>
            <person name="Gao Y."/>
            <person name="Liu J."/>
            <person name="Shao H."/>
            <person name="Ye R."/>
            <person name="Li L."/>
            <person name="Wei W."/>
            <person name="Wang X."/>
            <person name="Wang C."/>
            <person name="Huo Q."/>
            <person name="Li W."/>
            <person name="Guo W."/>
            <person name="Chen H."/>
            <person name="Chen S."/>
            <person name="Zhou L."/>
            <person name="Zhou L."/>
            <person name="Ni X."/>
            <person name="Tian J."/>
            <person name="Zhou Y."/>
            <person name="Sheng Y."/>
            <person name="Liu T."/>
            <person name="Pan Y."/>
            <person name="Xia L."/>
            <person name="Li J."/>
            <person name="Zhao F."/>
            <person name="Cao W."/>
        </authorList>
    </citation>
    <scope>NUCLEOTIDE SEQUENCE</scope>
    <source>
        <strain evidence="11">Rmic-2018</strain>
        <tissue evidence="11">Larvae</tissue>
    </source>
</reference>
<feature type="region of interest" description="Disordered" evidence="8">
    <location>
        <begin position="655"/>
        <end position="732"/>
    </location>
</feature>
<keyword evidence="12" id="KW-1185">Reference proteome</keyword>
<dbReference type="EMBL" id="JABSTU010000010">
    <property type="protein sequence ID" value="KAH8019782.1"/>
    <property type="molecule type" value="Genomic_DNA"/>
</dbReference>
<feature type="chain" id="PRO_5039950156" evidence="10">
    <location>
        <begin position="22"/>
        <end position="965"/>
    </location>
</feature>
<reference evidence="11" key="1">
    <citation type="journal article" date="2020" name="Cell">
        <title>Large-Scale Comparative Analyses of Tick Genomes Elucidate Their Genetic Diversity and Vector Capacities.</title>
        <authorList>
            <consortium name="Tick Genome and Microbiome Consortium (TIGMIC)"/>
            <person name="Jia N."/>
            <person name="Wang J."/>
            <person name="Shi W."/>
            <person name="Du L."/>
            <person name="Sun Y."/>
            <person name="Zhan W."/>
            <person name="Jiang J.F."/>
            <person name="Wang Q."/>
            <person name="Zhang B."/>
            <person name="Ji P."/>
            <person name="Bell-Sakyi L."/>
            <person name="Cui X.M."/>
            <person name="Yuan T.T."/>
            <person name="Jiang B.G."/>
            <person name="Yang W.F."/>
            <person name="Lam T.T."/>
            <person name="Chang Q.C."/>
            <person name="Ding S.J."/>
            <person name="Wang X.J."/>
            <person name="Zhu J.G."/>
            <person name="Ruan X.D."/>
            <person name="Zhao L."/>
            <person name="Wei J.T."/>
            <person name="Ye R.Z."/>
            <person name="Que T.C."/>
            <person name="Du C.H."/>
            <person name="Zhou Y.H."/>
            <person name="Cheng J.X."/>
            <person name="Dai P.F."/>
            <person name="Guo W.B."/>
            <person name="Han X.H."/>
            <person name="Huang E.J."/>
            <person name="Li L.F."/>
            <person name="Wei W."/>
            <person name="Gao Y.C."/>
            <person name="Liu J.Z."/>
            <person name="Shao H.Z."/>
            <person name="Wang X."/>
            <person name="Wang C.C."/>
            <person name="Yang T.C."/>
            <person name="Huo Q.B."/>
            <person name="Li W."/>
            <person name="Chen H.Y."/>
            <person name="Chen S.E."/>
            <person name="Zhou L.G."/>
            <person name="Ni X.B."/>
            <person name="Tian J.H."/>
            <person name="Sheng Y."/>
            <person name="Liu T."/>
            <person name="Pan Y.S."/>
            <person name="Xia L.Y."/>
            <person name="Li J."/>
            <person name="Zhao F."/>
            <person name="Cao W.C."/>
        </authorList>
    </citation>
    <scope>NUCLEOTIDE SEQUENCE</scope>
    <source>
        <strain evidence="11">Rmic-2018</strain>
    </source>
</reference>
<keyword evidence="6" id="KW-0325">Glycoprotein</keyword>
<dbReference type="PANTHER" id="PTHR22730">
    <property type="entry name" value="PROMININ PROM PROTEIN"/>
    <property type="match status" value="1"/>
</dbReference>
<feature type="compositionally biased region" description="Basic residues" evidence="8">
    <location>
        <begin position="656"/>
        <end position="687"/>
    </location>
</feature>
<accession>A0A9J6DD67</accession>
<dbReference type="PANTHER" id="PTHR22730:SF1">
    <property type="entry name" value="PROMININ-LIKE PROTEIN"/>
    <property type="match status" value="1"/>
</dbReference>
<evidence type="ECO:0000313" key="11">
    <source>
        <dbReference type="EMBL" id="KAH8019782.1"/>
    </source>
</evidence>
<evidence type="ECO:0000256" key="5">
    <source>
        <dbReference type="ARBA" id="ARBA00023136"/>
    </source>
</evidence>
<keyword evidence="5 9" id="KW-0472">Membrane</keyword>
<comment type="subcellular location">
    <subcellularLocation>
        <location evidence="1">Membrane</location>
        <topology evidence="1">Multi-pass membrane protein</topology>
    </subcellularLocation>
</comment>
<feature type="signal peptide" evidence="10">
    <location>
        <begin position="1"/>
        <end position="21"/>
    </location>
</feature>
<keyword evidence="7" id="KW-0175">Coiled coil</keyword>
<evidence type="ECO:0000256" key="6">
    <source>
        <dbReference type="ARBA" id="ARBA00023180"/>
    </source>
</evidence>
<gene>
    <name evidence="11" type="ORF">HPB51_022205</name>
</gene>
<evidence type="ECO:0000256" key="10">
    <source>
        <dbReference type="SAM" id="SignalP"/>
    </source>
</evidence>
<feature type="coiled-coil region" evidence="7">
    <location>
        <begin position="192"/>
        <end position="219"/>
    </location>
</feature>
<protein>
    <submittedName>
        <fullName evidence="11">Uncharacterized protein</fullName>
    </submittedName>
</protein>
<dbReference type="GO" id="GO:0016020">
    <property type="term" value="C:membrane"/>
    <property type="evidence" value="ECO:0007669"/>
    <property type="project" value="UniProtKB-SubCell"/>
</dbReference>
<feature type="transmembrane region" description="Helical" evidence="9">
    <location>
        <begin position="94"/>
        <end position="115"/>
    </location>
</feature>
<evidence type="ECO:0000256" key="2">
    <source>
        <dbReference type="ARBA" id="ARBA00006058"/>
    </source>
</evidence>
<feature type="transmembrane region" description="Helical" evidence="9">
    <location>
        <begin position="350"/>
        <end position="371"/>
    </location>
</feature>
<keyword evidence="4 9" id="KW-1133">Transmembrane helix</keyword>
<keyword evidence="3 9" id="KW-0812">Transmembrane</keyword>
<evidence type="ECO:0000256" key="1">
    <source>
        <dbReference type="ARBA" id="ARBA00004141"/>
    </source>
</evidence>
<proteinExistence type="inferred from homology"/>
<feature type="transmembrane region" description="Helical" evidence="9">
    <location>
        <begin position="136"/>
        <end position="159"/>
    </location>
</feature>
<dbReference type="AlphaFoldDB" id="A0A9J6DD67"/>
<organism evidence="11 12">
    <name type="scientific">Rhipicephalus microplus</name>
    <name type="common">Cattle tick</name>
    <name type="synonym">Boophilus microplus</name>
    <dbReference type="NCBI Taxonomy" id="6941"/>
    <lineage>
        <taxon>Eukaryota</taxon>
        <taxon>Metazoa</taxon>
        <taxon>Ecdysozoa</taxon>
        <taxon>Arthropoda</taxon>
        <taxon>Chelicerata</taxon>
        <taxon>Arachnida</taxon>
        <taxon>Acari</taxon>
        <taxon>Parasitiformes</taxon>
        <taxon>Ixodida</taxon>
        <taxon>Ixodoidea</taxon>
        <taxon>Ixodidae</taxon>
        <taxon>Rhipicephalinae</taxon>
        <taxon>Rhipicephalus</taxon>
        <taxon>Boophilus</taxon>
    </lineage>
</organism>
<evidence type="ECO:0000313" key="12">
    <source>
        <dbReference type="Proteomes" id="UP000821866"/>
    </source>
</evidence>
<evidence type="ECO:0000256" key="3">
    <source>
        <dbReference type="ARBA" id="ARBA00022692"/>
    </source>
</evidence>
<evidence type="ECO:0000256" key="4">
    <source>
        <dbReference type="ARBA" id="ARBA00022989"/>
    </source>
</evidence>
<feature type="transmembrane region" description="Helical" evidence="9">
    <location>
        <begin position="392"/>
        <end position="416"/>
    </location>
</feature>
<sequence>MAPFVPVALLSLLLTAGSLTGRGPGPPEPHSDQLPYTMDVNPVHPYQAPVYYMRNLLGNLEYKPRDISFFVELAREPNGFLDILDNYQHGISMVIQFGNAILAVVAIGGIAVVAARWGGYCGGDDFHEITPFSRTSYTITMSATLFLAAVDFVLAFMLYQSSSDLNASIDALPAVKEMAAKDLAAFVTNTINQKVDVAERKKRRRLEELEDDFQKAFSRFLKARVHSDLMLRDSINISDCADNAREIGMLFMKDGAHTQGRRLLQTSKSLARVQHFQEQLCELVAARVEKATAHDRRKAVEKLKKELHESTQASAQAELKETLNGLERAFSRLASYGSKTGWWDRFRSTAMFGIVPAFFILILFVLLPFAIAGMTQHNFEEEPEERNIRSHVSGVALIYCAFFLYVFVVLALYIALQLFPYGAVGECYLCGAYRQGSFQVLNMLAVRLWPLNERASIFRGIHPSEILSKCSHGDATLADLSVPAEVRQDIDAGHGTTRAPMLDSEPFKLAQRMPEFLVHDRHVAMLPSKDINLTKFITSLRTSLSNERILSRHTRRKASLFLVKWNRLDLRDTNERLAATNYRRMLLTMLPKYYEEYFYGPTIDRHIGNCAPVYNVVDKTMSATCDGFIDSLLAFVFLLVVAAVTSILLAVMAARGGKRHKRGQKRQRRKKKRLRKKKKQRKKKHPKKDSDESKSESASSASLSKATSPEASKPATPVPTPPQTPQKTASEDAVIRITTTRTGDSPAGSVDQTDYLEIRIPNQQEQPAPMVVQPAKPPTQTVETLHIQIPQQQQVTPVVVSPPPQPKTSTIEIRVPQKLMSPKSPQLVAVPASRRQVQRMVSLDLAGNQNALGARRSTSQTSLVRLTRSPVQPVQMLRQPSGGQLHWPWNLWYPYWGGGGGQPLARAVSLVTESSSSVEVVERARVPIGTVVRRVQSGPIVTRRVVTGSSPFTPIYPFYAYPQPW</sequence>
<comment type="similarity">
    <text evidence="2">Belongs to the prominin family.</text>
</comment>